<gene>
    <name evidence="2" type="ORF">HYFRA_00014046</name>
</gene>
<accession>A0A9N9LDP9</accession>
<evidence type="ECO:0000313" key="2">
    <source>
        <dbReference type="EMBL" id="CAG8962417.1"/>
    </source>
</evidence>
<keyword evidence="3" id="KW-1185">Reference proteome</keyword>
<dbReference type="EMBL" id="CAJVRL010000131">
    <property type="protein sequence ID" value="CAG8962417.1"/>
    <property type="molecule type" value="Genomic_DNA"/>
</dbReference>
<sequence>MPLLIIFLFLILIFILKQKPSIKKKSTFHSSTLHVKDTTMVHADAANFEEGKGKEEVYRRLIEEAEALFLGERNWVC</sequence>
<comment type="caution">
    <text evidence="2">The sequence shown here is derived from an EMBL/GenBank/DDBJ whole genome shotgun (WGS) entry which is preliminary data.</text>
</comment>
<feature type="signal peptide" evidence="1">
    <location>
        <begin position="1"/>
        <end position="18"/>
    </location>
</feature>
<organism evidence="2 3">
    <name type="scientific">Hymenoscyphus fraxineus</name>
    <dbReference type="NCBI Taxonomy" id="746836"/>
    <lineage>
        <taxon>Eukaryota</taxon>
        <taxon>Fungi</taxon>
        <taxon>Dikarya</taxon>
        <taxon>Ascomycota</taxon>
        <taxon>Pezizomycotina</taxon>
        <taxon>Leotiomycetes</taxon>
        <taxon>Helotiales</taxon>
        <taxon>Helotiaceae</taxon>
        <taxon>Hymenoscyphus</taxon>
    </lineage>
</organism>
<keyword evidence="1" id="KW-0732">Signal</keyword>
<evidence type="ECO:0000256" key="1">
    <source>
        <dbReference type="SAM" id="SignalP"/>
    </source>
</evidence>
<proteinExistence type="predicted"/>
<feature type="chain" id="PRO_5040379572" evidence="1">
    <location>
        <begin position="19"/>
        <end position="77"/>
    </location>
</feature>
<dbReference type="AlphaFoldDB" id="A0A9N9LDP9"/>
<dbReference type="Proteomes" id="UP000696280">
    <property type="component" value="Unassembled WGS sequence"/>
</dbReference>
<evidence type="ECO:0000313" key="3">
    <source>
        <dbReference type="Proteomes" id="UP000696280"/>
    </source>
</evidence>
<dbReference type="OrthoDB" id="15735at2759"/>
<name>A0A9N9LDP9_9HELO</name>
<feature type="non-terminal residue" evidence="2">
    <location>
        <position position="1"/>
    </location>
</feature>
<protein>
    <submittedName>
        <fullName evidence="2">Uncharacterized protein</fullName>
    </submittedName>
</protein>
<reference evidence="2" key="1">
    <citation type="submission" date="2021-07" db="EMBL/GenBank/DDBJ databases">
        <authorList>
            <person name="Durling M."/>
        </authorList>
    </citation>
    <scope>NUCLEOTIDE SEQUENCE</scope>
</reference>